<reference evidence="2" key="2">
    <citation type="journal article" date="2022" name="Microbiol. Resour. Announc.">
        <title>Metagenome Sequencing to Explore Phylogenomics of Terrestrial Cyanobacteria.</title>
        <authorList>
            <person name="Ward R.D."/>
            <person name="Stajich J.E."/>
            <person name="Johansen J.R."/>
            <person name="Huntemann M."/>
            <person name="Clum A."/>
            <person name="Foster B."/>
            <person name="Foster B."/>
            <person name="Roux S."/>
            <person name="Palaniappan K."/>
            <person name="Varghese N."/>
            <person name="Mukherjee S."/>
            <person name="Reddy T.B.K."/>
            <person name="Daum C."/>
            <person name="Copeland A."/>
            <person name="Chen I.A."/>
            <person name="Ivanova N.N."/>
            <person name="Kyrpides N.C."/>
            <person name="Shapiro N."/>
            <person name="Eloe-Fadrosh E.A."/>
            <person name="Pietrasiak N."/>
        </authorList>
    </citation>
    <scope>NUCLEOTIDE SEQUENCE</scope>
    <source>
        <strain evidence="2">UHER 2000/2452</strain>
    </source>
</reference>
<dbReference type="Proteomes" id="UP000757435">
    <property type="component" value="Unassembled WGS sequence"/>
</dbReference>
<protein>
    <submittedName>
        <fullName evidence="2">Replication initiator protein A</fullName>
    </submittedName>
</protein>
<dbReference type="InterPro" id="IPR001357">
    <property type="entry name" value="BRCT_dom"/>
</dbReference>
<name>A0A951QCJ7_9CYAN</name>
<dbReference type="AlphaFoldDB" id="A0A951QCJ7"/>
<proteinExistence type="predicted"/>
<sequence length="303" mass="34836">MKKQSQTIPILIEVFSVDSESQNRLDLFICNTINFSPKDDLGSMEYPVFTLSTKRKYNVRRYERNGTFIEITPSVLGHATIFDNDILIYCISQLVAGLNAGRQIGRTVRFPAFNFFANTHRDAGGKEYSLLAQSLVRLRGTTITSNLTTEDPITKEVTKLVGAGLIENFTIYKKSAETEEIGTVEITLSKWLYNAVQAKEVLTLDQKYFELRKALERRIYLLVRKHCGNQPSWKISLKLLLEKSGSESERREFRRMIKFICDSDTLPGYKMNYVETEDFVLFQNRINKETVKDAITQLVLNLK</sequence>
<evidence type="ECO:0000259" key="1">
    <source>
        <dbReference type="PROSITE" id="PS50172"/>
    </source>
</evidence>
<dbReference type="EMBL" id="JAHHHD010000019">
    <property type="protein sequence ID" value="MBW4660236.1"/>
    <property type="molecule type" value="Genomic_DNA"/>
</dbReference>
<organism evidence="2 3">
    <name type="scientific">Drouetiella hepatica Uher 2000/2452</name>
    <dbReference type="NCBI Taxonomy" id="904376"/>
    <lineage>
        <taxon>Bacteria</taxon>
        <taxon>Bacillati</taxon>
        <taxon>Cyanobacteriota</taxon>
        <taxon>Cyanophyceae</taxon>
        <taxon>Oculatellales</taxon>
        <taxon>Oculatellaceae</taxon>
        <taxon>Drouetiella</taxon>
    </lineage>
</organism>
<feature type="domain" description="BRCT" evidence="1">
    <location>
        <begin position="133"/>
        <end position="209"/>
    </location>
</feature>
<comment type="caution">
    <text evidence="2">The sequence shown here is derived from an EMBL/GenBank/DDBJ whole genome shotgun (WGS) entry which is preliminary data.</text>
</comment>
<gene>
    <name evidence="2" type="ORF">KME15_16295</name>
</gene>
<reference evidence="2" key="1">
    <citation type="submission" date="2021-05" db="EMBL/GenBank/DDBJ databases">
        <authorList>
            <person name="Pietrasiak N."/>
            <person name="Ward R."/>
            <person name="Stajich J.E."/>
            <person name="Kurbessoian T."/>
        </authorList>
    </citation>
    <scope>NUCLEOTIDE SEQUENCE</scope>
    <source>
        <strain evidence="2">UHER 2000/2452</strain>
    </source>
</reference>
<dbReference type="Pfam" id="PF10134">
    <property type="entry name" value="RPA"/>
    <property type="match status" value="1"/>
</dbReference>
<accession>A0A951QCJ7</accession>
<evidence type="ECO:0000313" key="3">
    <source>
        <dbReference type="Proteomes" id="UP000757435"/>
    </source>
</evidence>
<dbReference type="InterPro" id="IPR018777">
    <property type="entry name" value="Replication_initiator_prot_A"/>
</dbReference>
<dbReference type="PROSITE" id="PS50172">
    <property type="entry name" value="BRCT"/>
    <property type="match status" value="1"/>
</dbReference>
<evidence type="ECO:0000313" key="2">
    <source>
        <dbReference type="EMBL" id="MBW4660236.1"/>
    </source>
</evidence>